<organism evidence="2">
    <name type="scientific">marine sediment metagenome</name>
    <dbReference type="NCBI Taxonomy" id="412755"/>
    <lineage>
        <taxon>unclassified sequences</taxon>
        <taxon>metagenomes</taxon>
        <taxon>ecological metagenomes</taxon>
    </lineage>
</organism>
<evidence type="ECO:0008006" key="3">
    <source>
        <dbReference type="Google" id="ProtNLM"/>
    </source>
</evidence>
<accession>X1MBR6</accession>
<feature type="transmembrane region" description="Helical" evidence="1">
    <location>
        <begin position="52"/>
        <end position="73"/>
    </location>
</feature>
<keyword evidence="1" id="KW-0812">Transmembrane</keyword>
<feature type="non-terminal residue" evidence="2">
    <location>
        <position position="1"/>
    </location>
</feature>
<feature type="transmembrane region" description="Helical" evidence="1">
    <location>
        <begin position="25"/>
        <end position="46"/>
    </location>
</feature>
<gene>
    <name evidence="2" type="ORF">S06H3_23937</name>
</gene>
<name>X1MBR6_9ZZZZ</name>
<sequence>FGIFTVAFIFVVWGDMSNGGRGEKFYALGTIAIPIAVMLSIFFSPWLKIIDISSAFSLASFLIFLAIIPVFLAPELLPEKVIKEREIKKYVEGAKKVARR</sequence>
<evidence type="ECO:0000256" key="1">
    <source>
        <dbReference type="SAM" id="Phobius"/>
    </source>
</evidence>
<proteinExistence type="predicted"/>
<reference evidence="2" key="1">
    <citation type="journal article" date="2014" name="Front. Microbiol.">
        <title>High frequency of phylogenetically diverse reductive dehalogenase-homologous genes in deep subseafloor sedimentary metagenomes.</title>
        <authorList>
            <person name="Kawai M."/>
            <person name="Futagami T."/>
            <person name="Toyoda A."/>
            <person name="Takaki Y."/>
            <person name="Nishi S."/>
            <person name="Hori S."/>
            <person name="Arai W."/>
            <person name="Tsubouchi T."/>
            <person name="Morono Y."/>
            <person name="Uchiyama I."/>
            <person name="Ito T."/>
            <person name="Fujiyama A."/>
            <person name="Inagaki F."/>
            <person name="Takami H."/>
        </authorList>
    </citation>
    <scope>NUCLEOTIDE SEQUENCE</scope>
    <source>
        <strain evidence="2">Expedition CK06-06</strain>
    </source>
</reference>
<comment type="caution">
    <text evidence="2">The sequence shown here is derived from an EMBL/GenBank/DDBJ whole genome shotgun (WGS) entry which is preliminary data.</text>
</comment>
<protein>
    <recommendedName>
        <fullName evidence="3">MFS transporter</fullName>
    </recommendedName>
</protein>
<keyword evidence="1" id="KW-0472">Membrane</keyword>
<dbReference type="EMBL" id="BARV01013147">
    <property type="protein sequence ID" value="GAI12120.1"/>
    <property type="molecule type" value="Genomic_DNA"/>
</dbReference>
<keyword evidence="1" id="KW-1133">Transmembrane helix</keyword>
<dbReference type="AlphaFoldDB" id="X1MBR6"/>
<evidence type="ECO:0000313" key="2">
    <source>
        <dbReference type="EMBL" id="GAI12120.1"/>
    </source>
</evidence>